<dbReference type="AlphaFoldDB" id="A0A392MEP5"/>
<keyword evidence="4" id="KW-0732">Signal</keyword>
<evidence type="ECO:0000256" key="7">
    <source>
        <dbReference type="ARBA" id="ARBA00023136"/>
    </source>
</evidence>
<evidence type="ECO:0000256" key="3">
    <source>
        <dbReference type="ARBA" id="ARBA00022692"/>
    </source>
</evidence>
<keyword evidence="7" id="KW-0472">Membrane</keyword>
<gene>
    <name evidence="11" type="ORF">A2U01_0006082</name>
</gene>
<dbReference type="EMBL" id="LXQA010008130">
    <property type="protein sequence ID" value="MCH85238.1"/>
    <property type="molecule type" value="Genomic_DNA"/>
</dbReference>
<dbReference type="Pfam" id="PF00560">
    <property type="entry name" value="LRR_1"/>
    <property type="match status" value="1"/>
</dbReference>
<dbReference type="GO" id="GO:0016301">
    <property type="term" value="F:kinase activity"/>
    <property type="evidence" value="ECO:0007669"/>
    <property type="project" value="UniProtKB-KW"/>
</dbReference>
<evidence type="ECO:0000313" key="11">
    <source>
        <dbReference type="EMBL" id="MCH85238.1"/>
    </source>
</evidence>
<dbReference type="GO" id="GO:0016020">
    <property type="term" value="C:membrane"/>
    <property type="evidence" value="ECO:0007669"/>
    <property type="project" value="UniProtKB-SubCell"/>
</dbReference>
<dbReference type="Proteomes" id="UP000265520">
    <property type="component" value="Unassembled WGS sequence"/>
</dbReference>
<dbReference type="InterPro" id="IPR046956">
    <property type="entry name" value="RLP23-like"/>
</dbReference>
<proteinExistence type="predicted"/>
<dbReference type="InterPro" id="IPR013210">
    <property type="entry name" value="LRR_N_plant-typ"/>
</dbReference>
<keyword evidence="12" id="KW-1185">Reference proteome</keyword>
<sequence length="231" mass="25728">IKNGDIVCKEKERHALLTFKQSVEDKYGMLSTWKDGPNADCCKWKGVECNNQTGYVQNLDLQGSKTQYLSGEINPSITELQHLTYLDLSVINMDNLPNLGYGGRIPYQLGNLSKLRYLDLSGNQLIGAIPFQLGNLSLLEYLILGRNSNLRINNQIQGNVEWLLNLSSLRILDLSGVQNLNDSSQHTLQFLVKLKSVKELDLSDCSLSDANVESLFLKVSSLNPISPTSPN</sequence>
<evidence type="ECO:0000256" key="8">
    <source>
        <dbReference type="ARBA" id="ARBA00023170"/>
    </source>
</evidence>
<keyword evidence="6" id="KW-1133">Transmembrane helix</keyword>
<comment type="caution">
    <text evidence="11">The sequence shown here is derived from an EMBL/GenBank/DDBJ whole genome shotgun (WGS) entry which is preliminary data.</text>
</comment>
<dbReference type="InterPro" id="IPR001611">
    <property type="entry name" value="Leu-rich_rpt"/>
</dbReference>
<keyword evidence="5" id="KW-0677">Repeat</keyword>
<keyword evidence="9" id="KW-0325">Glycoprotein</keyword>
<protein>
    <submittedName>
        <fullName evidence="11">Receptor-like protein kinase</fullName>
    </submittedName>
</protein>
<dbReference type="PANTHER" id="PTHR48063:SF101">
    <property type="entry name" value="LRR RECEPTOR-LIKE SERINE_THREONINE-PROTEIN KINASE FLS2"/>
    <property type="match status" value="1"/>
</dbReference>
<reference evidence="11 12" key="1">
    <citation type="journal article" date="2018" name="Front. Plant Sci.">
        <title>Red Clover (Trifolium pratense) and Zigzag Clover (T. medium) - A Picture of Genomic Similarities and Differences.</title>
        <authorList>
            <person name="Dluhosova J."/>
            <person name="Istvanek J."/>
            <person name="Nedelnik J."/>
            <person name="Repkova J."/>
        </authorList>
    </citation>
    <scope>NUCLEOTIDE SEQUENCE [LARGE SCALE GENOMIC DNA]</scope>
    <source>
        <strain evidence="12">cv. 10/8</strain>
        <tissue evidence="11">Leaf</tissue>
    </source>
</reference>
<evidence type="ECO:0000259" key="10">
    <source>
        <dbReference type="Pfam" id="PF08263"/>
    </source>
</evidence>
<organism evidence="11 12">
    <name type="scientific">Trifolium medium</name>
    <dbReference type="NCBI Taxonomy" id="97028"/>
    <lineage>
        <taxon>Eukaryota</taxon>
        <taxon>Viridiplantae</taxon>
        <taxon>Streptophyta</taxon>
        <taxon>Embryophyta</taxon>
        <taxon>Tracheophyta</taxon>
        <taxon>Spermatophyta</taxon>
        <taxon>Magnoliopsida</taxon>
        <taxon>eudicotyledons</taxon>
        <taxon>Gunneridae</taxon>
        <taxon>Pentapetalae</taxon>
        <taxon>rosids</taxon>
        <taxon>fabids</taxon>
        <taxon>Fabales</taxon>
        <taxon>Fabaceae</taxon>
        <taxon>Papilionoideae</taxon>
        <taxon>50 kb inversion clade</taxon>
        <taxon>NPAAA clade</taxon>
        <taxon>Hologalegina</taxon>
        <taxon>IRL clade</taxon>
        <taxon>Trifolieae</taxon>
        <taxon>Trifolium</taxon>
    </lineage>
</organism>
<keyword evidence="11" id="KW-0418">Kinase</keyword>
<dbReference type="Pfam" id="PF13516">
    <property type="entry name" value="LRR_6"/>
    <property type="match status" value="1"/>
</dbReference>
<comment type="subcellular location">
    <subcellularLocation>
        <location evidence="1">Membrane</location>
        <topology evidence="1">Single-pass type I membrane protein</topology>
    </subcellularLocation>
</comment>
<keyword evidence="2" id="KW-0433">Leucine-rich repeat</keyword>
<feature type="domain" description="Leucine-rich repeat-containing N-terminal plant-type" evidence="10">
    <location>
        <begin position="11"/>
        <end position="50"/>
    </location>
</feature>
<evidence type="ECO:0000256" key="5">
    <source>
        <dbReference type="ARBA" id="ARBA00022737"/>
    </source>
</evidence>
<evidence type="ECO:0000256" key="9">
    <source>
        <dbReference type="ARBA" id="ARBA00023180"/>
    </source>
</evidence>
<dbReference type="InterPro" id="IPR032675">
    <property type="entry name" value="LRR_dom_sf"/>
</dbReference>
<name>A0A392MEP5_9FABA</name>
<dbReference type="SUPFAM" id="SSF52058">
    <property type="entry name" value="L domain-like"/>
    <property type="match status" value="1"/>
</dbReference>
<dbReference type="Pfam" id="PF08263">
    <property type="entry name" value="LRRNT_2"/>
    <property type="match status" value="1"/>
</dbReference>
<evidence type="ECO:0000256" key="2">
    <source>
        <dbReference type="ARBA" id="ARBA00022614"/>
    </source>
</evidence>
<evidence type="ECO:0000256" key="6">
    <source>
        <dbReference type="ARBA" id="ARBA00022989"/>
    </source>
</evidence>
<evidence type="ECO:0000256" key="1">
    <source>
        <dbReference type="ARBA" id="ARBA00004479"/>
    </source>
</evidence>
<accession>A0A392MEP5</accession>
<keyword evidence="11" id="KW-0808">Transferase</keyword>
<keyword evidence="3" id="KW-0812">Transmembrane</keyword>
<evidence type="ECO:0000256" key="4">
    <source>
        <dbReference type="ARBA" id="ARBA00022729"/>
    </source>
</evidence>
<evidence type="ECO:0000313" key="12">
    <source>
        <dbReference type="Proteomes" id="UP000265520"/>
    </source>
</evidence>
<keyword evidence="8 11" id="KW-0675">Receptor</keyword>
<dbReference type="Gene3D" id="3.80.10.10">
    <property type="entry name" value="Ribonuclease Inhibitor"/>
    <property type="match status" value="3"/>
</dbReference>
<feature type="non-terminal residue" evidence="11">
    <location>
        <position position="1"/>
    </location>
</feature>
<dbReference type="PANTHER" id="PTHR48063">
    <property type="entry name" value="LRR RECEPTOR-LIKE KINASE"/>
    <property type="match status" value="1"/>
</dbReference>